<comment type="similarity">
    <text evidence="12">Belongs to the exbB/tolQ family.</text>
</comment>
<feature type="transmembrane region" description="Helical" evidence="13">
    <location>
        <begin position="208"/>
        <end position="229"/>
    </location>
</feature>
<dbReference type="STRING" id="1384056.N787_03635"/>
<comment type="caution">
    <text evidence="15">The sequence shown here is derived from an EMBL/GenBank/DDBJ whole genome shotgun (WGS) entry which is preliminary data.</text>
</comment>
<dbReference type="RefSeq" id="WP_034214205.1">
    <property type="nucleotide sequence ID" value="NZ_AVCK01000044.1"/>
</dbReference>
<evidence type="ECO:0000256" key="12">
    <source>
        <dbReference type="RuleBase" id="RU004057"/>
    </source>
</evidence>
<name>A0A091AU68_9GAMM</name>
<evidence type="ECO:0000256" key="9">
    <source>
        <dbReference type="ARBA" id="ARBA00022989"/>
    </source>
</evidence>
<keyword evidence="5" id="KW-1003">Cell membrane</keyword>
<protein>
    <recommendedName>
        <fullName evidence="3">Biopolymer transport protein ExbB</fullName>
    </recommendedName>
</protein>
<evidence type="ECO:0000256" key="11">
    <source>
        <dbReference type="ARBA" id="ARBA00024816"/>
    </source>
</evidence>
<evidence type="ECO:0000256" key="1">
    <source>
        <dbReference type="ARBA" id="ARBA00004429"/>
    </source>
</evidence>
<feature type="transmembrane region" description="Helical" evidence="13">
    <location>
        <begin position="162"/>
        <end position="188"/>
    </location>
</feature>
<evidence type="ECO:0000313" key="16">
    <source>
        <dbReference type="Proteomes" id="UP000029393"/>
    </source>
</evidence>
<comment type="subcellular location">
    <subcellularLocation>
        <location evidence="1">Cell inner membrane</location>
        <topology evidence="1">Multi-pass membrane protein</topology>
    </subcellularLocation>
    <subcellularLocation>
        <location evidence="12">Membrane</location>
        <topology evidence="12">Multi-pass membrane protein</topology>
    </subcellularLocation>
</comment>
<feature type="domain" description="MotA/TolQ/ExbB proton channel" evidence="14">
    <location>
        <begin position="132"/>
        <end position="240"/>
    </location>
</feature>
<gene>
    <name evidence="15" type="ORF">N787_03635</name>
</gene>
<dbReference type="eggNOG" id="COG0811">
    <property type="taxonomic scope" value="Bacteria"/>
</dbReference>
<evidence type="ECO:0000256" key="4">
    <source>
        <dbReference type="ARBA" id="ARBA00022448"/>
    </source>
</evidence>
<dbReference type="PATRIC" id="fig|1384056.3.peg.2234"/>
<reference evidence="15 16" key="1">
    <citation type="submission" date="2013-09" db="EMBL/GenBank/DDBJ databases">
        <title>Genome sequencing of Arenimonas metalli.</title>
        <authorList>
            <person name="Chen F."/>
            <person name="Wang G."/>
        </authorList>
    </citation>
    <scope>NUCLEOTIDE SEQUENCE [LARGE SCALE GENOMIC DNA]</scope>
    <source>
        <strain evidence="15 16">CF5-1</strain>
    </source>
</reference>
<dbReference type="EMBL" id="AVCK01000044">
    <property type="protein sequence ID" value="KFN42757.1"/>
    <property type="molecule type" value="Genomic_DNA"/>
</dbReference>
<evidence type="ECO:0000256" key="10">
    <source>
        <dbReference type="ARBA" id="ARBA00023136"/>
    </source>
</evidence>
<evidence type="ECO:0000256" key="7">
    <source>
        <dbReference type="ARBA" id="ARBA00022692"/>
    </source>
</evidence>
<evidence type="ECO:0000256" key="2">
    <source>
        <dbReference type="ARBA" id="ARBA00011471"/>
    </source>
</evidence>
<dbReference type="PANTHER" id="PTHR30625:SF14">
    <property type="entry name" value="BIOPOLYMER TRANSPORT PROTEIN EXBB"/>
    <property type="match status" value="1"/>
</dbReference>
<evidence type="ECO:0000313" key="15">
    <source>
        <dbReference type="EMBL" id="KFN42757.1"/>
    </source>
</evidence>
<evidence type="ECO:0000256" key="13">
    <source>
        <dbReference type="SAM" id="Phobius"/>
    </source>
</evidence>
<dbReference type="Pfam" id="PF01618">
    <property type="entry name" value="MotA_ExbB"/>
    <property type="match status" value="1"/>
</dbReference>
<dbReference type="PANTHER" id="PTHR30625">
    <property type="entry name" value="PROTEIN TOLQ"/>
    <property type="match status" value="1"/>
</dbReference>
<feature type="transmembrane region" description="Helical" evidence="13">
    <location>
        <begin position="50"/>
        <end position="72"/>
    </location>
</feature>
<dbReference type="Proteomes" id="UP000029393">
    <property type="component" value="Unassembled WGS sequence"/>
</dbReference>
<dbReference type="InterPro" id="IPR002898">
    <property type="entry name" value="MotA_ExbB_proton_chnl"/>
</dbReference>
<evidence type="ECO:0000256" key="5">
    <source>
        <dbReference type="ARBA" id="ARBA00022475"/>
    </source>
</evidence>
<evidence type="ECO:0000259" key="14">
    <source>
        <dbReference type="Pfam" id="PF01618"/>
    </source>
</evidence>
<dbReference type="AlphaFoldDB" id="A0A091AU68"/>
<evidence type="ECO:0000256" key="3">
    <source>
        <dbReference type="ARBA" id="ARBA00022093"/>
    </source>
</evidence>
<organism evidence="15 16">
    <name type="scientific">Arenimonas metalli CF5-1</name>
    <dbReference type="NCBI Taxonomy" id="1384056"/>
    <lineage>
        <taxon>Bacteria</taxon>
        <taxon>Pseudomonadati</taxon>
        <taxon>Pseudomonadota</taxon>
        <taxon>Gammaproteobacteria</taxon>
        <taxon>Lysobacterales</taxon>
        <taxon>Lysobacteraceae</taxon>
        <taxon>Arenimonas</taxon>
    </lineage>
</organism>
<keyword evidence="9 13" id="KW-1133">Transmembrane helix</keyword>
<dbReference type="GO" id="GO:0017038">
    <property type="term" value="P:protein import"/>
    <property type="evidence" value="ECO:0007669"/>
    <property type="project" value="TreeGrafter"/>
</dbReference>
<keyword evidence="10 13" id="KW-0472">Membrane</keyword>
<keyword evidence="7 13" id="KW-0812">Transmembrane</keyword>
<proteinExistence type="inferred from homology"/>
<keyword evidence="4 12" id="KW-0813">Transport</keyword>
<evidence type="ECO:0000256" key="8">
    <source>
        <dbReference type="ARBA" id="ARBA00022927"/>
    </source>
</evidence>
<keyword evidence="16" id="KW-1185">Reference proteome</keyword>
<evidence type="ECO:0000256" key="6">
    <source>
        <dbReference type="ARBA" id="ARBA00022519"/>
    </source>
</evidence>
<accession>A0A091AU68</accession>
<keyword evidence="6" id="KW-0997">Cell inner membrane</keyword>
<dbReference type="InterPro" id="IPR050790">
    <property type="entry name" value="ExbB/TolQ_transport"/>
</dbReference>
<sequence length="264" mass="28525">MLQDILLTVAAAAPAAVGGAANNAEALNQMGFAHLFKEMTSAPGEFIVSWVVFLMLVVMSFGSWWYTIVNFIKNTVVSNRADAVVRTFWETPNAQDAIRFMEEQPANEPFSKIALDCAQAAAHHQRHEGSRLVDALNRSEFIDRALRQAVTRESAKLENGMTWLATVGATAPFVGLLGTVWGIYGALIKIGATGQASIDAVAGPVGEALIMTAFGLFVAIPAVLAYNAFNRANRNTYAKFDTFAHDLHDFFATGSRVGDVPAKR</sequence>
<keyword evidence="8 12" id="KW-0653">Protein transport</keyword>
<dbReference type="GO" id="GO:0005886">
    <property type="term" value="C:plasma membrane"/>
    <property type="evidence" value="ECO:0007669"/>
    <property type="project" value="UniProtKB-SubCell"/>
</dbReference>
<comment type="function">
    <text evidence="11">Involved in the TonB-dependent energy-dependent transport of various receptor-bound substrates. Protects ExbD from proteolytic degradation and functionally stabilizes TonB.</text>
</comment>
<dbReference type="OrthoDB" id="9805133at2"/>
<comment type="subunit">
    <text evidence="2">The accessory proteins ExbB and ExbD seem to form a complex with TonB.</text>
</comment>